<proteinExistence type="predicted"/>
<organism evidence="2 3">
    <name type="scientific">Panicum virgatum</name>
    <name type="common">Blackwell switchgrass</name>
    <dbReference type="NCBI Taxonomy" id="38727"/>
    <lineage>
        <taxon>Eukaryota</taxon>
        <taxon>Viridiplantae</taxon>
        <taxon>Streptophyta</taxon>
        <taxon>Embryophyta</taxon>
        <taxon>Tracheophyta</taxon>
        <taxon>Spermatophyta</taxon>
        <taxon>Magnoliopsida</taxon>
        <taxon>Liliopsida</taxon>
        <taxon>Poales</taxon>
        <taxon>Poaceae</taxon>
        <taxon>PACMAD clade</taxon>
        <taxon>Panicoideae</taxon>
        <taxon>Panicodae</taxon>
        <taxon>Paniceae</taxon>
        <taxon>Panicinae</taxon>
        <taxon>Panicum</taxon>
        <taxon>Panicum sect. Hiantes</taxon>
    </lineage>
</organism>
<dbReference type="InterPro" id="IPR026960">
    <property type="entry name" value="RVT-Znf"/>
</dbReference>
<dbReference type="Proteomes" id="UP000823388">
    <property type="component" value="Chromosome 6K"/>
</dbReference>
<gene>
    <name evidence="2" type="ORF">PVAP13_6KG189106</name>
</gene>
<dbReference type="AlphaFoldDB" id="A0A8T0RD25"/>
<reference evidence="2" key="1">
    <citation type="submission" date="2020-05" db="EMBL/GenBank/DDBJ databases">
        <title>WGS assembly of Panicum virgatum.</title>
        <authorList>
            <person name="Lovell J.T."/>
            <person name="Jenkins J."/>
            <person name="Shu S."/>
            <person name="Juenger T.E."/>
            <person name="Schmutz J."/>
        </authorList>
    </citation>
    <scope>NUCLEOTIDE SEQUENCE</scope>
    <source>
        <strain evidence="2">AP13</strain>
    </source>
</reference>
<dbReference type="EMBL" id="CM029047">
    <property type="protein sequence ID" value="KAG2582709.1"/>
    <property type="molecule type" value="Genomic_DNA"/>
</dbReference>
<feature type="domain" description="Reverse transcriptase zinc-binding" evidence="1">
    <location>
        <begin position="184"/>
        <end position="267"/>
    </location>
</feature>
<dbReference type="Pfam" id="PF13966">
    <property type="entry name" value="zf-RVT"/>
    <property type="match status" value="1"/>
</dbReference>
<evidence type="ECO:0000313" key="3">
    <source>
        <dbReference type="Proteomes" id="UP000823388"/>
    </source>
</evidence>
<evidence type="ECO:0000259" key="1">
    <source>
        <dbReference type="Pfam" id="PF13966"/>
    </source>
</evidence>
<sequence length="347" mass="41318">MDTIHAQFFWRGASDKFKYHMLKWEQLCVPKDFGGLGIINTRIFNDAIILKWAWRLLEDREEDVCCQLLKAKYCRNKPFCIRHKINFGLRMSISDGGSTRFWDDCWISEVPLRLLFPKQYNYCSKKGALVRDCMREEGTNIQFNRSFGAHEVVEWEELGDTLKDVTLCPGKDKPIWTLEKNGRYSTKSMYRFFTFRGVLNKRLDKLWKSKLPMKLKIFMLLAMHERLQTGVALKKKKWRKEANCNICNYPETVDHILFQCILAKFYWACFKEILGWDPVPQNLFHMLDHWIPLGCPEYDMKFFAFVIVAWALWVSRNKIRLQQLFPRSPISILFKSASFMQRWSVLL</sequence>
<evidence type="ECO:0000313" key="2">
    <source>
        <dbReference type="EMBL" id="KAG2582709.1"/>
    </source>
</evidence>
<protein>
    <recommendedName>
        <fullName evidence="1">Reverse transcriptase zinc-binding domain-containing protein</fullName>
    </recommendedName>
</protein>
<keyword evidence="3" id="KW-1185">Reference proteome</keyword>
<comment type="caution">
    <text evidence="2">The sequence shown here is derived from an EMBL/GenBank/DDBJ whole genome shotgun (WGS) entry which is preliminary data.</text>
</comment>
<accession>A0A8T0RD25</accession>
<name>A0A8T0RD25_PANVG</name>
<dbReference type="PANTHER" id="PTHR36617">
    <property type="entry name" value="PROTEIN, PUTATIVE-RELATED"/>
    <property type="match status" value="1"/>
</dbReference>
<dbReference type="PANTHER" id="PTHR36617:SF15">
    <property type="entry name" value="REVERSE TRANSCRIPTASE ZINC-BINDING DOMAIN-CONTAINING PROTEIN"/>
    <property type="match status" value="1"/>
</dbReference>